<keyword evidence="4" id="KW-1185">Reference proteome</keyword>
<protein>
    <submittedName>
        <fullName evidence="3">Uncharacterized protein</fullName>
    </submittedName>
</protein>
<evidence type="ECO:0000313" key="3">
    <source>
        <dbReference type="EMBL" id="GAA3702765.1"/>
    </source>
</evidence>
<feature type="transmembrane region" description="Helical" evidence="2">
    <location>
        <begin position="42"/>
        <end position="67"/>
    </location>
</feature>
<name>A0ABP7DDG6_9MICO</name>
<keyword evidence="2" id="KW-1133">Transmembrane helix</keyword>
<sequence length="355" mass="36814">MSTLLRDALRGAADDGERTFARTPEDVLLAARRHQLRRRVRVWRAPSGAILAVAAAAAGVLVAPGLLSGDAARRSEPLPGSVSRPAISTHTSLRPPVSAPGTTPSPNYVPDILTKAEAVERCRGQADVDFGVGQSFSLVDPPRELVAGRGVQTTDAKGHQGLCKIPYATPGRLVRGPFASVDDRSGIASQCSQVAGYDLTEWSVRTAFAANGVLTAVLSSSNGWDAACELTPQAWEPHGVPLQEVRIYESGLPWTGTSAYVVALGGGHRRTATPGTKAGSIFFGAATLRDEGGLATRAARVKVTLSTGEKASFPVVDGRYAIVVSGPPSAGGLQGGTYVVTASDGTVLRRGSLQG</sequence>
<gene>
    <name evidence="3" type="ORF">GCM10022399_19010</name>
</gene>
<accession>A0ABP7DDG6</accession>
<proteinExistence type="predicted"/>
<dbReference type="EMBL" id="BAABDC010000002">
    <property type="protein sequence ID" value="GAA3702765.1"/>
    <property type="molecule type" value="Genomic_DNA"/>
</dbReference>
<evidence type="ECO:0000256" key="1">
    <source>
        <dbReference type="SAM" id="MobiDB-lite"/>
    </source>
</evidence>
<reference evidence="4" key="1">
    <citation type="journal article" date="2019" name="Int. J. Syst. Evol. Microbiol.">
        <title>The Global Catalogue of Microorganisms (GCM) 10K type strain sequencing project: providing services to taxonomists for standard genome sequencing and annotation.</title>
        <authorList>
            <consortium name="The Broad Institute Genomics Platform"/>
            <consortium name="The Broad Institute Genome Sequencing Center for Infectious Disease"/>
            <person name="Wu L."/>
            <person name="Ma J."/>
        </authorList>
    </citation>
    <scope>NUCLEOTIDE SEQUENCE [LARGE SCALE GENOMIC DNA]</scope>
    <source>
        <strain evidence="4">JCM 17125</strain>
    </source>
</reference>
<dbReference type="Proteomes" id="UP001501468">
    <property type="component" value="Unassembled WGS sequence"/>
</dbReference>
<evidence type="ECO:0000256" key="2">
    <source>
        <dbReference type="SAM" id="Phobius"/>
    </source>
</evidence>
<organism evidence="3 4">
    <name type="scientific">Terrabacter ginsenosidimutans</name>
    <dbReference type="NCBI Taxonomy" id="490575"/>
    <lineage>
        <taxon>Bacteria</taxon>
        <taxon>Bacillati</taxon>
        <taxon>Actinomycetota</taxon>
        <taxon>Actinomycetes</taxon>
        <taxon>Micrococcales</taxon>
        <taxon>Intrasporangiaceae</taxon>
        <taxon>Terrabacter</taxon>
    </lineage>
</organism>
<keyword evidence="2" id="KW-0812">Transmembrane</keyword>
<comment type="caution">
    <text evidence="3">The sequence shown here is derived from an EMBL/GenBank/DDBJ whole genome shotgun (WGS) entry which is preliminary data.</text>
</comment>
<evidence type="ECO:0000313" key="4">
    <source>
        <dbReference type="Proteomes" id="UP001501468"/>
    </source>
</evidence>
<keyword evidence="2" id="KW-0472">Membrane</keyword>
<feature type="region of interest" description="Disordered" evidence="1">
    <location>
        <begin position="74"/>
        <end position="108"/>
    </location>
</feature>